<gene>
    <name evidence="4" type="ORF">ENSA5_28930</name>
</gene>
<evidence type="ECO:0000259" key="2">
    <source>
        <dbReference type="PROSITE" id="PS51192"/>
    </source>
</evidence>
<name>A0A2S9Y2Q6_9BACT</name>
<sequence>MTMTLDELRAIMRLDVRARADKIPQADIERQELTVLRARALLADQPGVVLADEVGMGKTFEALGVAALVHHDKPRAKIAIITPGPDLNTKWSKELPHFAAVHDFGSHTAVRRLGEFVREAPNHSVTIAPMTMFQSGHGAAGRAWLLSMYFHWKDLHGRTGNAILKRYDSSLHRVDVYERLFLGRFTADAFSESSLRRAFCRTKAHGGAAGLDDLFEDGGLDAFRSQRAVRDALHRARTQLARSQLPIFDLLIVDEAHKLKNANALRTRGLQTTMSGRHRKAIFLTATPFQLEVGELRQVFHLFATAKGAPKDLDDQVHELLEGIRDYQRCYTEFQTSWGQLETGQAAEFRTIYAVDPSLGGELDDPSLRIVAASLRELIRLKEQTLEPGLRRWMIRSLRSGKREYRDHDERTLDPVHAGSMPFLVYERFIAELFRNPAEGGTHKAAAEINMVSSFAAARSGALLSDSGRSMGVEAESYRELLRSILDEAGEGDGRHHAKVTFSLEDALGAGMRDEKTLVFCTRVATLRRLKARLEEAWYANLLQRWRDVYPEIEREAVFGDVERDAAGRERRRIPGRHQAVQKRLHAHSDALYLALRERYLHTVLPIAAWARAHVDEFLAAANTRLDSLKVRKTAAERRDFKLAKRCVEQAAAAHWHALGSPTSALSAAPHQEGVAALLDERFLALGLDLVKDPLEQDEAGDHEPRWTIDRELALDVIGDGRSLWPRAATLLNELDLVQRVRVTELLARYLGFQQVPFVAELLGAAKAAGLGVDSIESRPLRRFIDQFWDQPTGRPWLERLIDFLRFFIDRDDSHRESIIDEVLQSSKAAFARHTKDGSSRERLREAFNTPLYPMVLIANEVMQEGLDLHRSCRRVVHHDLAWNPAQLEQRVGRVDRLGSKLLRLRENDETEKLKVVYPMIRGTIDERLFEVVRRREKWLEFLLGAPPNLREYRLGDEEPPPLPEGLAERLAVDLGPGSRS</sequence>
<comment type="caution">
    <text evidence="4">The sequence shown here is derived from an EMBL/GenBank/DDBJ whole genome shotgun (WGS) entry which is preliminary data.</text>
</comment>
<dbReference type="EMBL" id="PVNK01000141">
    <property type="protein sequence ID" value="PRP99384.1"/>
    <property type="molecule type" value="Genomic_DNA"/>
</dbReference>
<keyword evidence="4" id="KW-0378">Hydrolase</keyword>
<proteinExistence type="predicted"/>
<keyword evidence="4" id="KW-0347">Helicase</keyword>
<dbReference type="RefSeq" id="WP_106392276.1">
    <property type="nucleotide sequence ID" value="NZ_PVNK01000141.1"/>
</dbReference>
<reference evidence="4 5" key="1">
    <citation type="submission" date="2018-03" db="EMBL/GenBank/DDBJ databases">
        <title>Draft Genome Sequences of the Obligatory Marine Myxobacteria Enhygromyxa salina SWB005.</title>
        <authorList>
            <person name="Poehlein A."/>
            <person name="Moghaddam J.A."/>
            <person name="Harms H."/>
            <person name="Alanjari M."/>
            <person name="Koenig G.M."/>
            <person name="Daniel R."/>
            <person name="Schaeberle T.F."/>
        </authorList>
    </citation>
    <scope>NUCLEOTIDE SEQUENCE [LARGE SCALE GENOMIC DNA]</scope>
    <source>
        <strain evidence="4 5">SWB005</strain>
    </source>
</reference>
<dbReference type="PANTHER" id="PTHR45629:SF7">
    <property type="entry name" value="DNA EXCISION REPAIR PROTEIN ERCC-6-RELATED"/>
    <property type="match status" value="1"/>
</dbReference>
<dbReference type="AlphaFoldDB" id="A0A2S9Y2Q6"/>
<dbReference type="InterPro" id="IPR001650">
    <property type="entry name" value="Helicase_C-like"/>
</dbReference>
<keyword evidence="5" id="KW-1185">Reference proteome</keyword>
<organism evidence="4 5">
    <name type="scientific">Enhygromyxa salina</name>
    <dbReference type="NCBI Taxonomy" id="215803"/>
    <lineage>
        <taxon>Bacteria</taxon>
        <taxon>Pseudomonadati</taxon>
        <taxon>Myxococcota</taxon>
        <taxon>Polyangia</taxon>
        <taxon>Nannocystales</taxon>
        <taxon>Nannocystaceae</taxon>
        <taxon>Enhygromyxa</taxon>
    </lineage>
</organism>
<evidence type="ECO:0000313" key="5">
    <source>
        <dbReference type="Proteomes" id="UP000237968"/>
    </source>
</evidence>
<dbReference type="SMART" id="SM00487">
    <property type="entry name" value="DEXDc"/>
    <property type="match status" value="1"/>
</dbReference>
<evidence type="ECO:0000256" key="1">
    <source>
        <dbReference type="SAM" id="MobiDB-lite"/>
    </source>
</evidence>
<dbReference type="InterPro" id="IPR050496">
    <property type="entry name" value="SNF2_RAD54_helicase_repair"/>
</dbReference>
<feature type="domain" description="Helicase ATP-binding" evidence="2">
    <location>
        <begin position="39"/>
        <end position="306"/>
    </location>
</feature>
<dbReference type="InterPro" id="IPR038718">
    <property type="entry name" value="SNF2-like_sf"/>
</dbReference>
<dbReference type="InterPro" id="IPR014001">
    <property type="entry name" value="Helicase_ATP-bd"/>
</dbReference>
<keyword evidence="4" id="KW-0547">Nucleotide-binding</keyword>
<dbReference type="Pfam" id="PF00271">
    <property type="entry name" value="Helicase_C"/>
    <property type="match status" value="1"/>
</dbReference>
<dbReference type="Gene3D" id="3.40.50.300">
    <property type="entry name" value="P-loop containing nucleotide triphosphate hydrolases"/>
    <property type="match status" value="1"/>
</dbReference>
<dbReference type="PANTHER" id="PTHR45629">
    <property type="entry name" value="SNF2/RAD54 FAMILY MEMBER"/>
    <property type="match status" value="1"/>
</dbReference>
<keyword evidence="4" id="KW-0067">ATP-binding</keyword>
<accession>A0A2S9Y2Q6</accession>
<dbReference type="InterPro" id="IPR027417">
    <property type="entry name" value="P-loop_NTPase"/>
</dbReference>
<feature type="region of interest" description="Disordered" evidence="1">
    <location>
        <begin position="956"/>
        <end position="981"/>
    </location>
</feature>
<dbReference type="PROSITE" id="PS51194">
    <property type="entry name" value="HELICASE_CTER"/>
    <property type="match status" value="1"/>
</dbReference>
<evidence type="ECO:0000313" key="4">
    <source>
        <dbReference type="EMBL" id="PRP99384.1"/>
    </source>
</evidence>
<dbReference type="GO" id="GO:0004386">
    <property type="term" value="F:helicase activity"/>
    <property type="evidence" value="ECO:0007669"/>
    <property type="project" value="UniProtKB-KW"/>
</dbReference>
<evidence type="ECO:0000259" key="3">
    <source>
        <dbReference type="PROSITE" id="PS51194"/>
    </source>
</evidence>
<dbReference type="Proteomes" id="UP000237968">
    <property type="component" value="Unassembled WGS sequence"/>
</dbReference>
<feature type="domain" description="Helicase C-terminal" evidence="3">
    <location>
        <begin position="780"/>
        <end position="941"/>
    </location>
</feature>
<dbReference type="SUPFAM" id="SSF52540">
    <property type="entry name" value="P-loop containing nucleoside triphosphate hydrolases"/>
    <property type="match status" value="2"/>
</dbReference>
<dbReference type="SMART" id="SM00490">
    <property type="entry name" value="HELICc"/>
    <property type="match status" value="1"/>
</dbReference>
<dbReference type="Gene3D" id="3.40.50.10810">
    <property type="entry name" value="Tandem AAA-ATPase domain"/>
    <property type="match status" value="2"/>
</dbReference>
<protein>
    <submittedName>
        <fullName evidence="4">ATP-dependent helicase HepA</fullName>
    </submittedName>
</protein>
<dbReference type="OrthoDB" id="18878at2"/>
<dbReference type="PROSITE" id="PS51192">
    <property type="entry name" value="HELICASE_ATP_BIND_1"/>
    <property type="match status" value="1"/>
</dbReference>